<dbReference type="InterPro" id="IPR001245">
    <property type="entry name" value="Ser-Thr/Tyr_kinase_cat_dom"/>
</dbReference>
<dbReference type="OrthoDB" id="10261027at2759"/>
<dbReference type="GO" id="GO:0005524">
    <property type="term" value="F:ATP binding"/>
    <property type="evidence" value="ECO:0007669"/>
    <property type="project" value="UniProtKB-UniRule"/>
</dbReference>
<evidence type="ECO:0000256" key="3">
    <source>
        <dbReference type="ARBA" id="ARBA00022741"/>
    </source>
</evidence>
<evidence type="ECO:0000256" key="6">
    <source>
        <dbReference type="PROSITE-ProRule" id="PRU10141"/>
    </source>
</evidence>
<feature type="binding site" evidence="6">
    <location>
        <position position="194"/>
    </location>
    <ligand>
        <name>ATP</name>
        <dbReference type="ChEBI" id="CHEBI:30616"/>
    </ligand>
</feature>
<dbReference type="PANTHER" id="PTHR44329">
    <property type="entry name" value="SERINE/THREONINE-PROTEIN KINASE TNNI3K-RELATED"/>
    <property type="match status" value="1"/>
</dbReference>
<evidence type="ECO:0000313" key="9">
    <source>
        <dbReference type="EMBL" id="RDB25963.1"/>
    </source>
</evidence>
<comment type="caution">
    <text evidence="9">The sequence shown here is derived from an EMBL/GenBank/DDBJ whole genome shotgun (WGS) entry which is preliminary data.</text>
</comment>
<dbReference type="InterPro" id="IPR051681">
    <property type="entry name" value="Ser/Thr_Kinases-Pseudokinases"/>
</dbReference>
<dbReference type="InterPro" id="IPR011009">
    <property type="entry name" value="Kinase-like_dom_sf"/>
</dbReference>
<accession>A0A369K295</accession>
<dbReference type="SMART" id="SM00185">
    <property type="entry name" value="ARM"/>
    <property type="match status" value="5"/>
</dbReference>
<keyword evidence="10" id="KW-1185">Reference proteome</keyword>
<feature type="region of interest" description="Disordered" evidence="7">
    <location>
        <begin position="525"/>
        <end position="546"/>
    </location>
</feature>
<dbReference type="SMART" id="SM00220">
    <property type="entry name" value="S_TKc"/>
    <property type="match status" value="1"/>
</dbReference>
<evidence type="ECO:0000256" key="4">
    <source>
        <dbReference type="ARBA" id="ARBA00022777"/>
    </source>
</evidence>
<dbReference type="CDD" id="cd13999">
    <property type="entry name" value="STKc_MAP3K-like"/>
    <property type="match status" value="1"/>
</dbReference>
<dbReference type="Gene3D" id="1.10.510.10">
    <property type="entry name" value="Transferase(Phosphotransferase) domain 1"/>
    <property type="match status" value="1"/>
</dbReference>
<reference evidence="9" key="1">
    <citation type="submission" date="2018-04" db="EMBL/GenBank/DDBJ databases">
        <title>Whole genome sequencing of Hypsizygus marmoreus.</title>
        <authorList>
            <person name="Choi I.-G."/>
            <person name="Min B."/>
            <person name="Kim J.-G."/>
            <person name="Kim S."/>
            <person name="Oh Y.-L."/>
            <person name="Kong W.-S."/>
            <person name="Park H."/>
            <person name="Jeong J."/>
            <person name="Song E.-S."/>
        </authorList>
    </citation>
    <scope>NUCLEOTIDE SEQUENCE [LARGE SCALE GENOMIC DNA]</scope>
    <source>
        <strain evidence="9">51987-8</strain>
    </source>
</reference>
<dbReference type="SUPFAM" id="SSF56112">
    <property type="entry name" value="Protein kinase-like (PK-like)"/>
    <property type="match status" value="1"/>
</dbReference>
<evidence type="ECO:0000256" key="1">
    <source>
        <dbReference type="ARBA" id="ARBA00022527"/>
    </source>
</evidence>
<protein>
    <submittedName>
        <fullName evidence="9">Dual specificity protein kinase shkD</fullName>
    </submittedName>
</protein>
<dbReference type="STRING" id="39966.A0A369K295"/>
<dbReference type="InterPro" id="IPR000719">
    <property type="entry name" value="Prot_kinase_dom"/>
</dbReference>
<keyword evidence="5 6" id="KW-0067">ATP-binding</keyword>
<evidence type="ECO:0000256" key="2">
    <source>
        <dbReference type="ARBA" id="ARBA00022679"/>
    </source>
</evidence>
<evidence type="ECO:0000256" key="5">
    <source>
        <dbReference type="ARBA" id="ARBA00022840"/>
    </source>
</evidence>
<keyword evidence="4 9" id="KW-0418">Kinase</keyword>
<dbReference type="Gene3D" id="1.25.10.10">
    <property type="entry name" value="Leucine-rich Repeat Variant"/>
    <property type="match status" value="1"/>
</dbReference>
<dbReference type="SUPFAM" id="SSF48371">
    <property type="entry name" value="ARM repeat"/>
    <property type="match status" value="1"/>
</dbReference>
<evidence type="ECO:0000313" key="10">
    <source>
        <dbReference type="Proteomes" id="UP000076154"/>
    </source>
</evidence>
<keyword evidence="3 6" id="KW-0547">Nucleotide-binding</keyword>
<dbReference type="Pfam" id="PF07714">
    <property type="entry name" value="PK_Tyr_Ser-Thr"/>
    <property type="match status" value="1"/>
</dbReference>
<dbReference type="InterPro" id="IPR016024">
    <property type="entry name" value="ARM-type_fold"/>
</dbReference>
<dbReference type="InterPro" id="IPR011989">
    <property type="entry name" value="ARM-like"/>
</dbReference>
<sequence length="883" mass="97564">MASTGDSVLQIASHEVKSCVSSLSRKSLAWCLLNFNTARDAMNTAERALTDVFIRFKLDGKGLQTDLARARKQDMKNLQARVRTLAASDNFAGSLQEEHQVKELATAFTKRVRNLTLKSSNMDDESAEVDSILRVAATALQRLCHRSPDYEIPSWSITSFEVTIDRDDESRVVGRGAFGRVVEGQWNGKVVAVKEIFTTSESAMQLAVESIRHEVQIWSRISHPNILPFYGACLESVKPFIISKLCLNGNSLSYIRRFPLVNRIRLLHDISVGMIYLHEQSIIHADLKASNILIGDNKEALIADFGLSQLQDQFSSFHVTRVSTEKVGGTFRWMAPELLMGKGLNKPADLYGFALIAWEFYTRGGVPFASVADPKLFSALVTKGERPERPTEIDDEMWILVQSCWRPNPWERPDFVEVEKSLASFITRPDSEHQPHSDVHFTDDAAAARAPICQPQEDVLLKAATLLRQHSEGPAPDGRARSPLHEKSNVSSRHKKRRSTISSPAEAERPSFLKGLVHKTFSKSPRIASASHAPNGHNGRDSARDDKDFMTYARALPSLSSLLADSPDSPQMDAVLAVLYNLSLTADGISEVLIEQELIPAVFRRLLWPDLLENERYLITGLLANLACHGKARSMLLKQPNLVSTLVSYTTPSTSVGIQENSTRCLYNISTDDGSHRVIVRHEAAIPGLAHLLLTTTSTVITRNVLGCFTNLSHVESGRSIILSTKDALDALVRTVHRGTEDIMKEQALMCLGNLCVSDQGAAVLLTYTDLIPGLSACLSGSPNSAIKSQALRCLRNLAKPAYSHDEILGQAEIISTVADVLAARTSSNRQKYALHLIHRLTSSDVGKEWLRGQPKILSSLQWFVDNGSLEEQTRARACLKAV</sequence>
<dbReference type="Proteomes" id="UP000076154">
    <property type="component" value="Unassembled WGS sequence"/>
</dbReference>
<organism evidence="9 10">
    <name type="scientific">Hypsizygus marmoreus</name>
    <name type="common">White beech mushroom</name>
    <name type="synonym">Agaricus marmoreus</name>
    <dbReference type="NCBI Taxonomy" id="39966"/>
    <lineage>
        <taxon>Eukaryota</taxon>
        <taxon>Fungi</taxon>
        <taxon>Dikarya</taxon>
        <taxon>Basidiomycota</taxon>
        <taxon>Agaricomycotina</taxon>
        <taxon>Agaricomycetes</taxon>
        <taxon>Agaricomycetidae</taxon>
        <taxon>Agaricales</taxon>
        <taxon>Tricholomatineae</taxon>
        <taxon>Lyophyllaceae</taxon>
        <taxon>Hypsizygus</taxon>
    </lineage>
</organism>
<keyword evidence="2" id="KW-0808">Transferase</keyword>
<gene>
    <name evidence="9" type="primary">shkD</name>
    <name evidence="9" type="ORF">Hypma_006277</name>
</gene>
<dbReference type="GO" id="GO:0004674">
    <property type="term" value="F:protein serine/threonine kinase activity"/>
    <property type="evidence" value="ECO:0007669"/>
    <property type="project" value="UniProtKB-KW"/>
</dbReference>
<dbReference type="PROSITE" id="PS00108">
    <property type="entry name" value="PROTEIN_KINASE_ST"/>
    <property type="match status" value="1"/>
</dbReference>
<dbReference type="PROSITE" id="PS50011">
    <property type="entry name" value="PROTEIN_KINASE_DOM"/>
    <property type="match status" value="1"/>
</dbReference>
<dbReference type="InterPro" id="IPR000225">
    <property type="entry name" value="Armadillo"/>
</dbReference>
<feature type="region of interest" description="Disordered" evidence="7">
    <location>
        <begin position="471"/>
        <end position="509"/>
    </location>
</feature>
<dbReference type="EMBL" id="LUEZ02000040">
    <property type="protein sequence ID" value="RDB25963.1"/>
    <property type="molecule type" value="Genomic_DNA"/>
</dbReference>
<evidence type="ECO:0000259" key="8">
    <source>
        <dbReference type="PROSITE" id="PS50011"/>
    </source>
</evidence>
<proteinExistence type="predicted"/>
<dbReference type="PRINTS" id="PR00109">
    <property type="entry name" value="TYRKINASE"/>
</dbReference>
<feature type="domain" description="Protein kinase" evidence="8">
    <location>
        <begin position="167"/>
        <end position="426"/>
    </location>
</feature>
<dbReference type="InterPro" id="IPR017441">
    <property type="entry name" value="Protein_kinase_ATP_BS"/>
</dbReference>
<evidence type="ECO:0000256" key="7">
    <source>
        <dbReference type="SAM" id="MobiDB-lite"/>
    </source>
</evidence>
<dbReference type="Gene3D" id="3.30.200.20">
    <property type="entry name" value="Phosphorylase Kinase, domain 1"/>
    <property type="match status" value="1"/>
</dbReference>
<dbReference type="InterPro" id="IPR008271">
    <property type="entry name" value="Ser/Thr_kinase_AS"/>
</dbReference>
<dbReference type="InParanoid" id="A0A369K295"/>
<feature type="compositionally biased region" description="Basic and acidic residues" evidence="7">
    <location>
        <begin position="478"/>
        <end position="488"/>
    </location>
</feature>
<dbReference type="PANTHER" id="PTHR44329:SF288">
    <property type="entry name" value="MITOGEN-ACTIVATED PROTEIN KINASE KINASE KINASE 20"/>
    <property type="match status" value="1"/>
</dbReference>
<dbReference type="PROSITE" id="PS00107">
    <property type="entry name" value="PROTEIN_KINASE_ATP"/>
    <property type="match status" value="1"/>
</dbReference>
<dbReference type="AlphaFoldDB" id="A0A369K295"/>
<name>A0A369K295_HYPMA</name>
<keyword evidence="1" id="KW-0723">Serine/threonine-protein kinase</keyword>